<keyword evidence="3" id="KW-1185">Reference proteome</keyword>
<dbReference type="InterPro" id="IPR045784">
    <property type="entry name" value="Radical_SAM_N2"/>
</dbReference>
<dbReference type="Gene3D" id="3.80.30.20">
    <property type="entry name" value="tm_1862 like domain"/>
    <property type="match status" value="1"/>
</dbReference>
<organism evidence="2 3">
    <name type="scientific">Agathobaculum butyriciproducens</name>
    <dbReference type="NCBI Taxonomy" id="1628085"/>
    <lineage>
        <taxon>Bacteria</taxon>
        <taxon>Bacillati</taxon>
        <taxon>Bacillota</taxon>
        <taxon>Clostridia</taxon>
        <taxon>Eubacteriales</taxon>
        <taxon>Butyricicoccaceae</taxon>
        <taxon>Agathobaculum</taxon>
    </lineage>
</organism>
<dbReference type="SFLD" id="SFLDS00029">
    <property type="entry name" value="Radical_SAM"/>
    <property type="match status" value="1"/>
</dbReference>
<reference evidence="2 3" key="1">
    <citation type="submission" date="2021-10" db="EMBL/GenBank/DDBJ databases">
        <title>Anaerobic single-cell dispensing facilitates the cultivation of human gut bacteria.</title>
        <authorList>
            <person name="Afrizal A."/>
        </authorList>
    </citation>
    <scope>NUCLEOTIDE SEQUENCE [LARGE SCALE GENOMIC DNA]</scope>
    <source>
        <strain evidence="2 3">CLA-AA-H270</strain>
    </source>
</reference>
<dbReference type="NCBIfam" id="TIGR03960">
    <property type="entry name" value="rSAM_fuse_unch"/>
    <property type="match status" value="1"/>
</dbReference>
<comment type="caution">
    <text evidence="2">The sequence shown here is derived from an EMBL/GenBank/DDBJ whole genome shotgun (WGS) entry which is preliminary data.</text>
</comment>
<dbReference type="Proteomes" id="UP001298753">
    <property type="component" value="Unassembled WGS sequence"/>
</dbReference>
<evidence type="ECO:0000259" key="1">
    <source>
        <dbReference type="PROSITE" id="PS51918"/>
    </source>
</evidence>
<dbReference type="PANTHER" id="PTHR42731">
    <property type="entry name" value="SLL1084 PROTEIN"/>
    <property type="match status" value="1"/>
</dbReference>
<dbReference type="InterPro" id="IPR023862">
    <property type="entry name" value="CHP03960_rSAM"/>
</dbReference>
<dbReference type="GO" id="GO:0003824">
    <property type="term" value="F:catalytic activity"/>
    <property type="evidence" value="ECO:0007669"/>
    <property type="project" value="InterPro"/>
</dbReference>
<dbReference type="SFLD" id="SFLDG01082">
    <property type="entry name" value="B12-binding_domain_containing"/>
    <property type="match status" value="1"/>
</dbReference>
<dbReference type="InterPro" id="IPR023404">
    <property type="entry name" value="rSAM_horseshoe"/>
</dbReference>
<dbReference type="CDD" id="cd01335">
    <property type="entry name" value="Radical_SAM"/>
    <property type="match status" value="1"/>
</dbReference>
<dbReference type="PANTHER" id="PTHR42731:SF1">
    <property type="entry name" value="RADICAL SAM DOMAIN PROTEIN"/>
    <property type="match status" value="1"/>
</dbReference>
<dbReference type="SUPFAM" id="SSF102114">
    <property type="entry name" value="Radical SAM enzymes"/>
    <property type="match status" value="1"/>
</dbReference>
<dbReference type="GO" id="GO:0051536">
    <property type="term" value="F:iron-sulfur cluster binding"/>
    <property type="evidence" value="ECO:0007669"/>
    <property type="project" value="InterPro"/>
</dbReference>
<protein>
    <submittedName>
        <fullName evidence="2">TIGR03960 family B12-binding radical SAM protein</fullName>
    </submittedName>
</protein>
<proteinExistence type="predicted"/>
<dbReference type="EMBL" id="JAJEPX010000001">
    <property type="protein sequence ID" value="MCC2175676.1"/>
    <property type="molecule type" value="Genomic_DNA"/>
</dbReference>
<dbReference type="GeneID" id="98661130"/>
<dbReference type="InterPro" id="IPR007197">
    <property type="entry name" value="rSAM"/>
</dbReference>
<dbReference type="PROSITE" id="PS51918">
    <property type="entry name" value="RADICAL_SAM"/>
    <property type="match status" value="1"/>
</dbReference>
<evidence type="ECO:0000313" key="3">
    <source>
        <dbReference type="Proteomes" id="UP001298753"/>
    </source>
</evidence>
<dbReference type="SMART" id="SM00729">
    <property type="entry name" value="Elp3"/>
    <property type="match status" value="1"/>
</dbReference>
<feature type="domain" description="Radical SAM core" evidence="1">
    <location>
        <begin position="257"/>
        <end position="498"/>
    </location>
</feature>
<dbReference type="Pfam" id="PF04055">
    <property type="entry name" value="Radical_SAM"/>
    <property type="match status" value="1"/>
</dbReference>
<sequence length="616" mass="70108">MEEYVLHKKMEAILSRVQKPARYVGGEWGSVMKDKKNVDLRFAFCFPDTYEVAMSHLGSRILYGLLNDQKGIWCERVCAPWIDMEAEMREAGLPLYGLESGDPLSDFDIIAFTLQYELSFSNILNMLDLGGIPVLAKDRTELKHIVACGGPCAYNPEPLADFVDLFMIGDGEEIMLEFTDLYRKAKREGWSKQEFLIAAAQIEGMYVPSLYEVKYHEDGTIESVTPTHGAPALVQKRIVKDLDTMYYPESFVVPSTDIVFDRAMIELFRGCPRGCRFCQAGHTYRPLRTKSKEVLLKQAQAVLKNSGYEEISLSSLSTSDYGELSGLTECMLDYCEPRHISLSLPSLRADSFSAELMERVQKTRKSGLTFACEAGTQRLRDVINKNIREEDVLHACEIAFQGGWNNVKLYFMMGLPTETYEDLDGISDICKKVAYCWRENTPNRARGVRITASASCFVPKPQTPFQWDAQDTLEQFREKQAHLKVVMKTKNVTYNWHDAETSVLEGVIARGDRRQGKAILLAWQRGCKMDGWDQCFDFDKWMQAFRDCGLDPEFYASRQRPMDEVFPWDHIGCGTRKEHLKREWERSREAAITPDCMHQCAGCGASALLKGGKCHV</sequence>
<dbReference type="InterPro" id="IPR006638">
    <property type="entry name" value="Elp3/MiaA/NifB-like_rSAM"/>
</dbReference>
<dbReference type="AlphaFoldDB" id="A0AAW4VRZ3"/>
<accession>A0AAW4VRZ3</accession>
<dbReference type="RefSeq" id="WP_227600008.1">
    <property type="nucleotide sequence ID" value="NZ_DBFWFK010000054.1"/>
</dbReference>
<dbReference type="Pfam" id="PF19864">
    <property type="entry name" value="Radical_SAM_N2"/>
    <property type="match status" value="1"/>
</dbReference>
<gene>
    <name evidence="2" type="ORF">LKD22_00795</name>
</gene>
<dbReference type="InterPro" id="IPR058240">
    <property type="entry name" value="rSAM_sf"/>
</dbReference>
<evidence type="ECO:0000313" key="2">
    <source>
        <dbReference type="EMBL" id="MCC2175676.1"/>
    </source>
</evidence>
<name>A0AAW4VRZ3_9FIRM</name>